<reference evidence="4" key="1">
    <citation type="submission" date="2016-10" db="EMBL/GenBank/DDBJ databases">
        <authorList>
            <person name="Varghese N."/>
            <person name="Submissions S."/>
        </authorList>
    </citation>
    <scope>NUCLEOTIDE SEQUENCE [LARGE SCALE GENOMIC DNA]</scope>
    <source>
        <strain evidence="4">DSM 217</strain>
    </source>
</reference>
<keyword evidence="1" id="KW-0143">Chaperone</keyword>
<dbReference type="OrthoDB" id="5771095at2"/>
<keyword evidence="4" id="KW-1185">Reference proteome</keyword>
<feature type="domain" description="J" evidence="2">
    <location>
        <begin position="3"/>
        <end position="62"/>
    </location>
</feature>
<dbReference type="InterPro" id="IPR036869">
    <property type="entry name" value="J_dom_sf"/>
</dbReference>
<protein>
    <recommendedName>
        <fullName evidence="2">J domain-containing protein</fullName>
    </recommendedName>
</protein>
<dbReference type="RefSeq" id="WP_093032139.1">
    <property type="nucleotide sequence ID" value="NZ_FNNZ01000010.1"/>
</dbReference>
<organism evidence="3 4">
    <name type="scientific">Thiocapsa roseopersicina</name>
    <dbReference type="NCBI Taxonomy" id="1058"/>
    <lineage>
        <taxon>Bacteria</taxon>
        <taxon>Pseudomonadati</taxon>
        <taxon>Pseudomonadota</taxon>
        <taxon>Gammaproteobacteria</taxon>
        <taxon>Chromatiales</taxon>
        <taxon>Chromatiaceae</taxon>
        <taxon>Thiocapsa</taxon>
    </lineage>
</organism>
<evidence type="ECO:0000313" key="4">
    <source>
        <dbReference type="Proteomes" id="UP000198816"/>
    </source>
</evidence>
<dbReference type="SUPFAM" id="SSF46565">
    <property type="entry name" value="Chaperone J-domain"/>
    <property type="match status" value="1"/>
</dbReference>
<accession>A0A1H2XAM0</accession>
<name>A0A1H2XAM0_THIRO</name>
<sequence length="97" mass="10565">MTDPFLILGVPFDADDAAIEAAYLAGLRRASPERDPAGFEALRAAYEKIRTRRDRLAYALFDQTPPSAADILAKAAPVGEPRRPKRATLTALLRGEV</sequence>
<evidence type="ECO:0000256" key="1">
    <source>
        <dbReference type="ARBA" id="ARBA00023186"/>
    </source>
</evidence>
<proteinExistence type="predicted"/>
<dbReference type="EMBL" id="FNNZ01000010">
    <property type="protein sequence ID" value="SDW89299.1"/>
    <property type="molecule type" value="Genomic_DNA"/>
</dbReference>
<dbReference type="InterPro" id="IPR001623">
    <property type="entry name" value="DnaJ_domain"/>
</dbReference>
<dbReference type="STRING" id="1058.SAMN05421783_11083"/>
<evidence type="ECO:0000259" key="2">
    <source>
        <dbReference type="PROSITE" id="PS50076"/>
    </source>
</evidence>
<gene>
    <name evidence="3" type="ORF">SAMN05421783_11083</name>
</gene>
<dbReference type="Gene3D" id="1.10.287.110">
    <property type="entry name" value="DnaJ domain"/>
    <property type="match status" value="1"/>
</dbReference>
<dbReference type="Proteomes" id="UP000198816">
    <property type="component" value="Unassembled WGS sequence"/>
</dbReference>
<dbReference type="AlphaFoldDB" id="A0A1H2XAM0"/>
<dbReference type="PROSITE" id="PS50076">
    <property type="entry name" value="DNAJ_2"/>
    <property type="match status" value="1"/>
</dbReference>
<evidence type="ECO:0000313" key="3">
    <source>
        <dbReference type="EMBL" id="SDW89299.1"/>
    </source>
</evidence>